<dbReference type="KEGG" id="many:MANY_53560"/>
<keyword evidence="2" id="KW-1185">Reference proteome</keyword>
<protein>
    <recommendedName>
        <fullName evidence="3">Cyclodehydratase</fullName>
    </recommendedName>
</protein>
<evidence type="ECO:0000313" key="1">
    <source>
        <dbReference type="EMBL" id="BBZ80019.1"/>
    </source>
</evidence>
<dbReference type="AlphaFoldDB" id="A0A6N4WG40"/>
<evidence type="ECO:0000313" key="2">
    <source>
        <dbReference type="Proteomes" id="UP000467249"/>
    </source>
</evidence>
<sequence>MGRLYALDPAMPVLLRPDGAVQVGWDPRRAVLVRPPDGVSSADLAALLRGLQIPLDLDAVQQLAGSHGLHDPAALDDLLDDLVRAGVVRHRTRRSAARALSIRVHGCGPLSDVLVEALRCSGARVAHTSHANAVVSAAGVDLVVLADYLVADPRVVRDLHVIGVPHLLVRVRDGAGLVGPLVIPGVTSCLACADLHRADRDAAWPAVAAQLRDVTGTADHPTVLATAAVALGQLQRIITAVRGAEPAGEPPSTLNTTLEVDVRTNTISARRWSRHPRCQC</sequence>
<proteinExistence type="predicted"/>
<evidence type="ECO:0008006" key="3">
    <source>
        <dbReference type="Google" id="ProtNLM"/>
    </source>
</evidence>
<reference evidence="1 2" key="1">
    <citation type="journal article" date="2019" name="Emerg. Microbes Infect.">
        <title>Comprehensive subspecies identification of 175 nontuberculous mycobacteria species based on 7547 genomic profiles.</title>
        <authorList>
            <person name="Matsumoto Y."/>
            <person name="Kinjo T."/>
            <person name="Motooka D."/>
            <person name="Nabeya D."/>
            <person name="Jung N."/>
            <person name="Uechi K."/>
            <person name="Horii T."/>
            <person name="Iida T."/>
            <person name="Fujita J."/>
            <person name="Nakamura S."/>
        </authorList>
    </citation>
    <scope>NUCLEOTIDE SEQUENCE [LARGE SCALE GENOMIC DNA]</scope>
    <source>
        <strain evidence="1 2">JCM 30275</strain>
    </source>
</reference>
<dbReference type="EMBL" id="AP022620">
    <property type="protein sequence ID" value="BBZ80019.1"/>
    <property type="molecule type" value="Genomic_DNA"/>
</dbReference>
<dbReference type="Gene3D" id="3.40.50.720">
    <property type="entry name" value="NAD(P)-binding Rossmann-like Domain"/>
    <property type="match status" value="1"/>
</dbReference>
<organism evidence="1 2">
    <name type="scientific">Mycolicibacterium anyangense</name>
    <dbReference type="NCBI Taxonomy" id="1431246"/>
    <lineage>
        <taxon>Bacteria</taxon>
        <taxon>Bacillati</taxon>
        <taxon>Actinomycetota</taxon>
        <taxon>Actinomycetes</taxon>
        <taxon>Mycobacteriales</taxon>
        <taxon>Mycobacteriaceae</taxon>
        <taxon>Mycolicibacterium</taxon>
    </lineage>
</organism>
<gene>
    <name evidence="1" type="ORF">MANY_53560</name>
</gene>
<name>A0A6N4WG40_9MYCO</name>
<dbReference type="NCBIfam" id="TIGR03882">
    <property type="entry name" value="cyclo_dehyd_2"/>
    <property type="match status" value="1"/>
</dbReference>
<dbReference type="Proteomes" id="UP000467249">
    <property type="component" value="Chromosome"/>
</dbReference>
<accession>A0A6N4WG40</accession>
<dbReference type="InterPro" id="IPR022291">
    <property type="entry name" value="Bacteriocin_synth_cyclodeHase"/>
</dbReference>